<organism evidence="4">
    <name type="scientific">Haptolina ericina</name>
    <dbReference type="NCBI Taxonomy" id="156174"/>
    <lineage>
        <taxon>Eukaryota</taxon>
        <taxon>Haptista</taxon>
        <taxon>Haptophyta</taxon>
        <taxon>Prymnesiophyceae</taxon>
        <taxon>Prymnesiales</taxon>
        <taxon>Prymnesiaceae</taxon>
        <taxon>Haptolina</taxon>
    </lineage>
</organism>
<evidence type="ECO:0000256" key="2">
    <source>
        <dbReference type="PROSITE-ProRule" id="PRU00221"/>
    </source>
</evidence>
<dbReference type="GO" id="GO:0000166">
    <property type="term" value="F:nucleotide binding"/>
    <property type="evidence" value="ECO:0007669"/>
    <property type="project" value="UniProtKB-KW"/>
</dbReference>
<feature type="compositionally biased region" description="Low complexity" evidence="3">
    <location>
        <begin position="14"/>
        <end position="26"/>
    </location>
</feature>
<dbReference type="GO" id="GO:0045324">
    <property type="term" value="P:late endosome to vacuole transport"/>
    <property type="evidence" value="ECO:0007669"/>
    <property type="project" value="InterPro"/>
</dbReference>
<dbReference type="InterPro" id="IPR045162">
    <property type="entry name" value="Vps15-like"/>
</dbReference>
<proteinExistence type="predicted"/>
<dbReference type="InterPro" id="IPR015943">
    <property type="entry name" value="WD40/YVTN_repeat-like_dom_sf"/>
</dbReference>
<evidence type="ECO:0000256" key="3">
    <source>
        <dbReference type="SAM" id="MobiDB-lite"/>
    </source>
</evidence>
<dbReference type="InterPro" id="IPR036322">
    <property type="entry name" value="WD40_repeat_dom_sf"/>
</dbReference>
<evidence type="ECO:0000313" key="4">
    <source>
        <dbReference type="EMBL" id="CAE0111709.1"/>
    </source>
</evidence>
<keyword evidence="1" id="KW-0547">Nucleotide-binding</keyword>
<dbReference type="SUPFAM" id="SSF50978">
    <property type="entry name" value="WD40 repeat-like"/>
    <property type="match status" value="1"/>
</dbReference>
<dbReference type="Gene3D" id="2.130.10.10">
    <property type="entry name" value="YVTN repeat-like/Quinoprotein amine dehydrogenase"/>
    <property type="match status" value="2"/>
</dbReference>
<dbReference type="PANTHER" id="PTHR17583">
    <property type="entry name" value="PHOSPHOINOSITIDE 3-KINASE REGULATORY SUBUNIT 4"/>
    <property type="match status" value="1"/>
</dbReference>
<dbReference type="Pfam" id="PF00400">
    <property type="entry name" value="WD40"/>
    <property type="match status" value="2"/>
</dbReference>
<dbReference type="InterPro" id="IPR001680">
    <property type="entry name" value="WD40_rpt"/>
</dbReference>
<dbReference type="GO" id="GO:0004674">
    <property type="term" value="F:protein serine/threonine kinase activity"/>
    <property type="evidence" value="ECO:0007669"/>
    <property type="project" value="InterPro"/>
</dbReference>
<dbReference type="GO" id="GO:0005770">
    <property type="term" value="C:late endosome"/>
    <property type="evidence" value="ECO:0007669"/>
    <property type="project" value="TreeGrafter"/>
</dbReference>
<dbReference type="GO" id="GO:0071561">
    <property type="term" value="C:nucleus-vacuole junction"/>
    <property type="evidence" value="ECO:0007669"/>
    <property type="project" value="TreeGrafter"/>
</dbReference>
<dbReference type="GO" id="GO:0006623">
    <property type="term" value="P:protein targeting to vacuole"/>
    <property type="evidence" value="ECO:0007669"/>
    <property type="project" value="TreeGrafter"/>
</dbReference>
<evidence type="ECO:0000256" key="1">
    <source>
        <dbReference type="ARBA" id="ARBA00022741"/>
    </source>
</evidence>
<dbReference type="PROSITE" id="PS50082">
    <property type="entry name" value="WD_REPEATS_2"/>
    <property type="match status" value="1"/>
</dbReference>
<reference evidence="4" key="1">
    <citation type="submission" date="2021-01" db="EMBL/GenBank/DDBJ databases">
        <authorList>
            <person name="Corre E."/>
            <person name="Pelletier E."/>
            <person name="Niang G."/>
            <person name="Scheremetjew M."/>
            <person name="Finn R."/>
            <person name="Kale V."/>
            <person name="Holt S."/>
            <person name="Cochrane G."/>
            <person name="Meng A."/>
            <person name="Brown T."/>
            <person name="Cohen L."/>
        </authorList>
    </citation>
    <scope>NUCLEOTIDE SEQUENCE</scope>
    <source>
        <strain evidence="4">CCMP281</strain>
    </source>
</reference>
<protein>
    <submittedName>
        <fullName evidence="4">Uncharacterized protein</fullName>
    </submittedName>
</protein>
<name>A0A7S3ART7_9EUKA</name>
<sequence>MPYGQRPPTELRPRPAAARGSAGGERPVQARLLATLYGHKEGVSLLASSPSGRVAYSSGRRSSLMVWVTSALAEETVHRAIASHAPPSGASAVGLCACPGEESVALGYSDNSVHVLAAARLGSPEASSAKMCLEPSDGRLLTVTCMEGSGGLVCYSTEAGGVHAWDLRCAREAWRLPHERTLGLLQATTADAAANWMVAGSSSGHCMMWDLRYSLRLRTWLIPGKHRIRTMLHTRPPGQPRPLVLCGSENNVISGWEIGGQPRCSVVLQPSDVTDATVQEVAAPLLKEPTSDGSWHQLPLSVAAAAASAKAAAATAASIAATSTTVLLSQHSVRTILAPFDGSYVISAGSDMRARYWRLEDDASKSALIVGQAADEPPPSYEERLLQGSCRVVRELQPPHVTGTVTSFIQGGATPLGVSPACTAAITCSTFCGGAESGLLMLGSLDGTVRGWRLVLG</sequence>
<feature type="region of interest" description="Disordered" evidence="3">
    <location>
        <begin position="1"/>
        <end position="26"/>
    </location>
</feature>
<keyword evidence="2" id="KW-0853">WD repeat</keyword>
<dbReference type="AlphaFoldDB" id="A0A7S3ART7"/>
<dbReference type="PANTHER" id="PTHR17583:SF0">
    <property type="entry name" value="PHOSPHOINOSITIDE 3-KINASE REGULATORY SUBUNIT 4"/>
    <property type="match status" value="1"/>
</dbReference>
<feature type="repeat" description="WD" evidence="2">
    <location>
        <begin position="36"/>
        <end position="67"/>
    </location>
</feature>
<dbReference type="EMBL" id="HBHX01022191">
    <property type="protein sequence ID" value="CAE0111709.1"/>
    <property type="molecule type" value="Transcribed_RNA"/>
</dbReference>
<dbReference type="SMART" id="SM00320">
    <property type="entry name" value="WD40"/>
    <property type="match status" value="4"/>
</dbReference>
<accession>A0A7S3ART7</accession>
<gene>
    <name evidence="4" type="ORF">HERI1096_LOCUS12369</name>
</gene>
<dbReference type="GO" id="GO:0016236">
    <property type="term" value="P:macroautophagy"/>
    <property type="evidence" value="ECO:0007669"/>
    <property type="project" value="InterPro"/>
</dbReference>
<dbReference type="GO" id="GO:0034271">
    <property type="term" value="C:phosphatidylinositol 3-kinase complex, class III, type I"/>
    <property type="evidence" value="ECO:0007669"/>
    <property type="project" value="TreeGrafter"/>
</dbReference>
<dbReference type="GO" id="GO:0034272">
    <property type="term" value="C:phosphatidylinositol 3-kinase complex, class III, type II"/>
    <property type="evidence" value="ECO:0007669"/>
    <property type="project" value="TreeGrafter"/>
</dbReference>